<comment type="similarity">
    <text evidence="3">Belongs to the CoaE family.</text>
</comment>
<sequence>MKMVGLTGGIGAGKSAVASRLAALGAVIVDADRLAREVVEPGTEGLALVAEEFGPSVLAADGSLDRAALARIVFADDDARRRLEAITHPLVRARTAQLVAAAPEDAVVVNDVPLIVEKGMAGLYELVIIVFASIETRLARLTGLRGMTREEALARIAKQATDEERRAVADIAIDNDGTPEELDRKVAAAWERIKSD</sequence>
<evidence type="ECO:0000256" key="1">
    <source>
        <dbReference type="ARBA" id="ARBA00022741"/>
    </source>
</evidence>
<dbReference type="HAMAP" id="MF_00376">
    <property type="entry name" value="Dephospho_CoA_kinase"/>
    <property type="match status" value="1"/>
</dbReference>
<dbReference type="NCBIfam" id="NF002879">
    <property type="entry name" value="PRK03333.1"/>
    <property type="match status" value="1"/>
</dbReference>
<comment type="caution">
    <text evidence="5">The sequence shown here is derived from an EMBL/GenBank/DDBJ whole genome shotgun (WGS) entry which is preliminary data.</text>
</comment>
<organism evidence="5 6">
    <name type="scientific">Dactylosporangium salmoneum</name>
    <dbReference type="NCBI Taxonomy" id="53361"/>
    <lineage>
        <taxon>Bacteria</taxon>
        <taxon>Bacillati</taxon>
        <taxon>Actinomycetota</taxon>
        <taxon>Actinomycetes</taxon>
        <taxon>Micromonosporales</taxon>
        <taxon>Micromonosporaceae</taxon>
        <taxon>Dactylosporangium</taxon>
    </lineage>
</organism>
<dbReference type="NCBIfam" id="TIGR00152">
    <property type="entry name" value="dephospho-CoA kinase"/>
    <property type="match status" value="1"/>
</dbReference>
<evidence type="ECO:0000256" key="4">
    <source>
        <dbReference type="NCBIfam" id="TIGR00152"/>
    </source>
</evidence>
<comment type="pathway">
    <text evidence="3">Cofactor biosynthesis; coenzyme A biosynthesis; CoA from (R)-pantothenate: step 5/5.</text>
</comment>
<protein>
    <recommendedName>
        <fullName evidence="3 4">Dephospho-CoA kinase</fullName>
        <ecNumber evidence="3 4">2.7.1.24</ecNumber>
    </recommendedName>
    <alternativeName>
        <fullName evidence="3">Dephosphocoenzyme A kinase</fullName>
    </alternativeName>
</protein>
<keyword evidence="3" id="KW-0173">Coenzyme A biosynthesis</keyword>
<reference evidence="5 6" key="1">
    <citation type="journal article" date="2019" name="Int. J. Syst. Evol. Microbiol.">
        <title>The Global Catalogue of Microorganisms (GCM) 10K type strain sequencing project: providing services to taxonomists for standard genome sequencing and annotation.</title>
        <authorList>
            <consortium name="The Broad Institute Genomics Platform"/>
            <consortium name="The Broad Institute Genome Sequencing Center for Infectious Disease"/>
            <person name="Wu L."/>
            <person name="Ma J."/>
        </authorList>
    </citation>
    <scope>NUCLEOTIDE SEQUENCE [LARGE SCALE GENOMIC DNA]</scope>
    <source>
        <strain evidence="5 6">JCM 3272</strain>
    </source>
</reference>
<comment type="subcellular location">
    <subcellularLocation>
        <location evidence="3">Cytoplasm</location>
    </subcellularLocation>
</comment>
<comment type="catalytic activity">
    <reaction evidence="3">
        <text>3'-dephospho-CoA + ATP = ADP + CoA + H(+)</text>
        <dbReference type="Rhea" id="RHEA:18245"/>
        <dbReference type="ChEBI" id="CHEBI:15378"/>
        <dbReference type="ChEBI" id="CHEBI:30616"/>
        <dbReference type="ChEBI" id="CHEBI:57287"/>
        <dbReference type="ChEBI" id="CHEBI:57328"/>
        <dbReference type="ChEBI" id="CHEBI:456216"/>
        <dbReference type="EC" id="2.7.1.24"/>
    </reaction>
</comment>
<dbReference type="EMBL" id="BAAARV010000129">
    <property type="protein sequence ID" value="GAA2392301.1"/>
    <property type="molecule type" value="Genomic_DNA"/>
</dbReference>
<keyword evidence="2 3" id="KW-0067">ATP-binding</keyword>
<accession>A0ABN3I1W0</accession>
<evidence type="ECO:0000313" key="5">
    <source>
        <dbReference type="EMBL" id="GAA2392301.1"/>
    </source>
</evidence>
<proteinExistence type="inferred from homology"/>
<name>A0ABN3I1W0_9ACTN</name>
<dbReference type="InterPro" id="IPR027417">
    <property type="entry name" value="P-loop_NTPase"/>
</dbReference>
<dbReference type="PANTHER" id="PTHR10695:SF46">
    <property type="entry name" value="BIFUNCTIONAL COENZYME A SYNTHASE-RELATED"/>
    <property type="match status" value="1"/>
</dbReference>
<dbReference type="SUPFAM" id="SSF52540">
    <property type="entry name" value="P-loop containing nucleoside triphosphate hydrolases"/>
    <property type="match status" value="1"/>
</dbReference>
<evidence type="ECO:0000256" key="3">
    <source>
        <dbReference type="HAMAP-Rule" id="MF_00376"/>
    </source>
</evidence>
<dbReference type="EC" id="2.7.1.24" evidence="3 4"/>
<keyword evidence="1 3" id="KW-0547">Nucleotide-binding</keyword>
<dbReference type="InterPro" id="IPR001977">
    <property type="entry name" value="Depp_CoAkinase"/>
</dbReference>
<dbReference type="PANTHER" id="PTHR10695">
    <property type="entry name" value="DEPHOSPHO-COA KINASE-RELATED"/>
    <property type="match status" value="1"/>
</dbReference>
<evidence type="ECO:0000256" key="2">
    <source>
        <dbReference type="ARBA" id="ARBA00022840"/>
    </source>
</evidence>
<dbReference type="PROSITE" id="PS51219">
    <property type="entry name" value="DPCK"/>
    <property type="match status" value="1"/>
</dbReference>
<keyword evidence="6" id="KW-1185">Reference proteome</keyword>
<feature type="binding site" evidence="3">
    <location>
        <begin position="11"/>
        <end position="16"/>
    </location>
    <ligand>
        <name>ATP</name>
        <dbReference type="ChEBI" id="CHEBI:30616"/>
    </ligand>
</feature>
<comment type="function">
    <text evidence="3">Catalyzes the phosphorylation of the 3'-hydroxyl group of dephosphocoenzyme A to form coenzyme A.</text>
</comment>
<keyword evidence="3" id="KW-0808">Transferase</keyword>
<dbReference type="Pfam" id="PF01121">
    <property type="entry name" value="CoaE"/>
    <property type="match status" value="1"/>
</dbReference>
<keyword evidence="3" id="KW-0418">Kinase</keyword>
<keyword evidence="3" id="KW-0963">Cytoplasm</keyword>
<evidence type="ECO:0000313" key="6">
    <source>
        <dbReference type="Proteomes" id="UP001501444"/>
    </source>
</evidence>
<dbReference type="CDD" id="cd02022">
    <property type="entry name" value="DPCK"/>
    <property type="match status" value="1"/>
</dbReference>
<dbReference type="Gene3D" id="3.40.50.300">
    <property type="entry name" value="P-loop containing nucleotide triphosphate hydrolases"/>
    <property type="match status" value="1"/>
</dbReference>
<dbReference type="Proteomes" id="UP001501444">
    <property type="component" value="Unassembled WGS sequence"/>
</dbReference>
<gene>
    <name evidence="3" type="primary">coaE</name>
    <name evidence="5" type="ORF">GCM10010170_104890</name>
</gene>